<accession>A0ABS2A497</accession>
<organism evidence="1 2">
    <name type="scientific">Paractinoplanes ovalisporus</name>
    <dbReference type="NCBI Taxonomy" id="2810368"/>
    <lineage>
        <taxon>Bacteria</taxon>
        <taxon>Bacillati</taxon>
        <taxon>Actinomycetota</taxon>
        <taxon>Actinomycetes</taxon>
        <taxon>Micromonosporales</taxon>
        <taxon>Micromonosporaceae</taxon>
        <taxon>Paractinoplanes</taxon>
    </lineage>
</organism>
<keyword evidence="2" id="KW-1185">Reference proteome</keyword>
<evidence type="ECO:0000313" key="1">
    <source>
        <dbReference type="EMBL" id="MBM2614658.1"/>
    </source>
</evidence>
<proteinExistence type="predicted"/>
<comment type="caution">
    <text evidence="1">The sequence shown here is derived from an EMBL/GenBank/DDBJ whole genome shotgun (WGS) entry which is preliminary data.</text>
</comment>
<evidence type="ECO:0000313" key="2">
    <source>
        <dbReference type="Proteomes" id="UP000632138"/>
    </source>
</evidence>
<evidence type="ECO:0008006" key="3">
    <source>
        <dbReference type="Google" id="ProtNLM"/>
    </source>
</evidence>
<sequence length="380" mass="41440">MSENDVTRTGEMRSGRLGSGYQAARWWADLPVELQRIELTRNELPASLTPEQATVLERERKAVQAIDRWLDDGHTALIDDLAAVIDVESGLRDAEFPQAAAATTGDLIELLDLEAGLAQIVAGTAPPPDDIDDSARAAARENSLTCLISAARVNPAQRRLLSRAAVKGLLLRNRALEATERARRHIDEIGEFIDQRDGVSGRETQIRREDLEALARNRVHRVSLEIRAVGDLAEDAAIFFVSDHAEAIGRTIEDILFRGDGYAARHRERLAGQVDQLRASLRSAIDQGVVDLAVRLRCQDPIEPAEVDLAGLIELFAALSDVSGADLSGVDLSDVDLDGLRWSSGTAWPEAVRAAVRRSSQLIADDLWEVRPQEGPAAVP</sequence>
<dbReference type="EMBL" id="JAENHP010000001">
    <property type="protein sequence ID" value="MBM2614658.1"/>
    <property type="molecule type" value="Genomic_DNA"/>
</dbReference>
<gene>
    <name evidence="1" type="ORF">JIG36_03700</name>
</gene>
<dbReference type="RefSeq" id="WP_203374532.1">
    <property type="nucleotide sequence ID" value="NZ_JAENHP010000001.1"/>
</dbReference>
<name>A0ABS2A497_9ACTN</name>
<dbReference type="Proteomes" id="UP000632138">
    <property type="component" value="Unassembled WGS sequence"/>
</dbReference>
<reference evidence="1 2" key="1">
    <citation type="submission" date="2021-01" db="EMBL/GenBank/DDBJ databases">
        <title>Actinoplanes sp. nov. LDG1-06 isolated from lichen.</title>
        <authorList>
            <person name="Saeng-In P."/>
            <person name="Phongsopitanun W."/>
            <person name="Kanchanasin P."/>
            <person name="Yuki M."/>
            <person name="Kudo T."/>
            <person name="Ohkuma M."/>
            <person name="Tanasupawat S."/>
        </authorList>
    </citation>
    <scope>NUCLEOTIDE SEQUENCE [LARGE SCALE GENOMIC DNA]</scope>
    <source>
        <strain evidence="1 2">LDG1-06</strain>
    </source>
</reference>
<protein>
    <recommendedName>
        <fullName evidence="3">DUF222 domain-containing protein</fullName>
    </recommendedName>
</protein>